<sequence length="151" mass="16703">MPGPQGVPRADIIDLLAEGHSNREIHRRLGAYPARIARIRTELGLPKYDRSGTLTLDQKWATYTHPTPGGHLKWTGPRGAYSTPILRHHGTRHQARAIAFHHHYGRTPVGQVRPTCGQAWCVAPGHVADQLIRAANQRADAKYTAIFGRTG</sequence>
<evidence type="ECO:0000313" key="2">
    <source>
        <dbReference type="Proteomes" id="UP001165270"/>
    </source>
</evidence>
<dbReference type="RefSeq" id="WP_242713824.1">
    <property type="nucleotide sequence ID" value="NZ_JALDAX010000038.1"/>
</dbReference>
<reference evidence="1" key="1">
    <citation type="submission" date="2022-03" db="EMBL/GenBank/DDBJ databases">
        <title>Streptomyces 7R015 and 7R016 isolated from Barleria lupulina in Thailand.</title>
        <authorList>
            <person name="Kanchanasin P."/>
            <person name="Phongsopitanun W."/>
            <person name="Tanasupawat S."/>
        </authorList>
    </citation>
    <scope>NUCLEOTIDE SEQUENCE</scope>
    <source>
        <strain evidence="1">7R016</strain>
    </source>
</reference>
<comment type="caution">
    <text evidence="1">The sequence shown here is derived from an EMBL/GenBank/DDBJ whole genome shotgun (WGS) entry which is preliminary data.</text>
</comment>
<accession>A0ABS9Y048</accession>
<gene>
    <name evidence="1" type="ORF">MQN93_43115</name>
</gene>
<organism evidence="1 2">
    <name type="scientific">Streptomyces spinosisporus</name>
    <dbReference type="NCBI Taxonomy" id="2927582"/>
    <lineage>
        <taxon>Bacteria</taxon>
        <taxon>Bacillati</taxon>
        <taxon>Actinomycetota</taxon>
        <taxon>Actinomycetes</taxon>
        <taxon>Kitasatosporales</taxon>
        <taxon>Streptomycetaceae</taxon>
        <taxon>Streptomyces</taxon>
    </lineage>
</organism>
<evidence type="ECO:0008006" key="3">
    <source>
        <dbReference type="Google" id="ProtNLM"/>
    </source>
</evidence>
<name>A0ABS9Y048_9ACTN</name>
<proteinExistence type="predicted"/>
<evidence type="ECO:0000313" key="1">
    <source>
        <dbReference type="EMBL" id="MCI3246492.1"/>
    </source>
</evidence>
<protein>
    <recommendedName>
        <fullName evidence="3">HNH endonuclease</fullName>
    </recommendedName>
</protein>
<dbReference type="EMBL" id="JALDAX010000038">
    <property type="protein sequence ID" value="MCI3246492.1"/>
    <property type="molecule type" value="Genomic_DNA"/>
</dbReference>
<keyword evidence="2" id="KW-1185">Reference proteome</keyword>
<dbReference type="Proteomes" id="UP001165270">
    <property type="component" value="Unassembled WGS sequence"/>
</dbReference>